<dbReference type="AlphaFoldDB" id="A0A344UAV1"/>
<evidence type="ECO:0000313" key="8">
    <source>
        <dbReference type="Proteomes" id="UP000252004"/>
    </source>
</evidence>
<dbReference type="RefSeq" id="WP_114059183.1">
    <property type="nucleotide sequence ID" value="NZ_CP030864.1"/>
</dbReference>
<proteinExistence type="predicted"/>
<dbReference type="InterPro" id="IPR012967">
    <property type="entry name" value="COMT_dimerisation"/>
</dbReference>
<gene>
    <name evidence="7" type="ORF">C0216_31445</name>
</gene>
<accession>A0A344UAV1</accession>
<dbReference type="GO" id="GO:0008171">
    <property type="term" value="F:O-methyltransferase activity"/>
    <property type="evidence" value="ECO:0007669"/>
    <property type="project" value="InterPro"/>
</dbReference>
<dbReference type="InterPro" id="IPR029063">
    <property type="entry name" value="SAM-dependent_MTases_sf"/>
</dbReference>
<feature type="domain" description="O-methyltransferase dimerisation" evidence="6">
    <location>
        <begin position="11"/>
        <end position="73"/>
    </location>
</feature>
<dbReference type="Gene3D" id="1.10.287.1350">
    <property type="match status" value="1"/>
</dbReference>
<name>A0A344UAV1_9ACTN</name>
<organism evidence="7 8">
    <name type="scientific">Streptomyces globosus</name>
    <dbReference type="NCBI Taxonomy" id="68209"/>
    <lineage>
        <taxon>Bacteria</taxon>
        <taxon>Bacillati</taxon>
        <taxon>Actinomycetota</taxon>
        <taxon>Actinomycetes</taxon>
        <taxon>Kitasatosporales</taxon>
        <taxon>Streptomycetaceae</taxon>
        <taxon>Streptomyces</taxon>
    </lineage>
</organism>
<dbReference type="Pfam" id="PF00891">
    <property type="entry name" value="Methyltransf_2"/>
    <property type="match status" value="1"/>
</dbReference>
<dbReference type="InterPro" id="IPR001077">
    <property type="entry name" value="COMT_C"/>
</dbReference>
<keyword evidence="7" id="KW-0614">Plasmid</keyword>
<dbReference type="PROSITE" id="PS51683">
    <property type="entry name" value="SAM_OMT_II"/>
    <property type="match status" value="1"/>
</dbReference>
<evidence type="ECO:0000256" key="4">
    <source>
        <dbReference type="PIRSR" id="PIRSR005739-1"/>
    </source>
</evidence>
<dbReference type="Gene3D" id="1.10.10.10">
    <property type="entry name" value="Winged helix-like DNA-binding domain superfamily/Winged helix DNA-binding domain"/>
    <property type="match status" value="1"/>
</dbReference>
<evidence type="ECO:0000256" key="2">
    <source>
        <dbReference type="ARBA" id="ARBA00022679"/>
    </source>
</evidence>
<keyword evidence="3" id="KW-0949">S-adenosyl-L-methionine</keyword>
<evidence type="ECO:0000313" key="7">
    <source>
        <dbReference type="EMBL" id="AXE28022.1"/>
    </source>
</evidence>
<feature type="active site" description="Proton acceptor" evidence="4">
    <location>
        <position position="240"/>
    </location>
</feature>
<dbReference type="GO" id="GO:0032259">
    <property type="term" value="P:methylation"/>
    <property type="evidence" value="ECO:0007669"/>
    <property type="project" value="UniProtKB-KW"/>
</dbReference>
<geneLocation type="plasmid" evidence="7 8">
    <name>unnamed2</name>
</geneLocation>
<dbReference type="OrthoDB" id="4145676at2"/>
<dbReference type="InterPro" id="IPR016461">
    <property type="entry name" value="COMT-like"/>
</dbReference>
<dbReference type="SUPFAM" id="SSF46785">
    <property type="entry name" value="Winged helix' DNA-binding domain"/>
    <property type="match status" value="1"/>
</dbReference>
<reference evidence="7 8" key="1">
    <citation type="submission" date="2018-01" db="EMBL/GenBank/DDBJ databases">
        <title>Draft genome Sequence of streptomyces globosus LZH-48.</title>
        <authorList>
            <person name="Ran K."/>
            <person name="Li Z."/>
            <person name="Wei S."/>
            <person name="Dong R."/>
        </authorList>
    </citation>
    <scope>NUCLEOTIDE SEQUENCE [LARGE SCALE GENOMIC DNA]</scope>
    <source>
        <strain evidence="7 8">LZH-48</strain>
        <plasmid evidence="7 8">unnamed2</plasmid>
    </source>
</reference>
<keyword evidence="1 7" id="KW-0489">Methyltransferase</keyword>
<dbReference type="InterPro" id="IPR036388">
    <property type="entry name" value="WH-like_DNA-bd_sf"/>
</dbReference>
<dbReference type="PIRSF" id="PIRSF005739">
    <property type="entry name" value="O-mtase"/>
    <property type="match status" value="1"/>
</dbReference>
<protein>
    <submittedName>
        <fullName evidence="7">Methyltransferase</fullName>
    </submittedName>
</protein>
<dbReference type="SUPFAM" id="SSF53335">
    <property type="entry name" value="S-adenosyl-L-methionine-dependent methyltransferases"/>
    <property type="match status" value="1"/>
</dbReference>
<evidence type="ECO:0000256" key="1">
    <source>
        <dbReference type="ARBA" id="ARBA00022603"/>
    </source>
</evidence>
<keyword evidence="2 7" id="KW-0808">Transferase</keyword>
<dbReference type="EMBL" id="CP030864">
    <property type="protein sequence ID" value="AXE28022.1"/>
    <property type="molecule type" value="Genomic_DNA"/>
</dbReference>
<sequence>MEILKLAVSGWFARALAVAARLEIADILDGGSMTSAELAERTGTHPDVLHRLLQMLTVPGVLERDGERFRLTEAYAPLRADHPFTQRHFAILAAELYDDAFAALMHTVKTGKSGFQEVFGESLYGYLENHPETADLFDKGMVDLAAPVAQCLLGQHDFSTVKTVVDVGGGSGGLLPGLLAAHPDLRGTVADRASVCARGRTALERVAKEDVLDRIDFAPSDFFVELPAGADRYLLKNVLHDWTYENCVRILRTVATAMEDSPAGARLLVVEPLVENDIDGWRAMFQAVACDEGTIGLDEPAMRRALEEAGFTVRSVGQLPTQHKVFEAALGAS</sequence>
<dbReference type="InterPro" id="IPR036390">
    <property type="entry name" value="WH_DNA-bd_sf"/>
</dbReference>
<dbReference type="Pfam" id="PF08100">
    <property type="entry name" value="Dimerisation"/>
    <property type="match status" value="1"/>
</dbReference>
<dbReference type="Proteomes" id="UP000252004">
    <property type="component" value="Plasmid unnamed2"/>
</dbReference>
<keyword evidence="8" id="KW-1185">Reference proteome</keyword>
<dbReference type="Gene3D" id="3.40.50.150">
    <property type="entry name" value="Vaccinia Virus protein VP39"/>
    <property type="match status" value="1"/>
</dbReference>
<feature type="domain" description="O-methyltransferase C-terminal" evidence="5">
    <location>
        <begin position="101"/>
        <end position="280"/>
    </location>
</feature>
<evidence type="ECO:0000259" key="5">
    <source>
        <dbReference type="Pfam" id="PF00891"/>
    </source>
</evidence>
<dbReference type="GO" id="GO:0046983">
    <property type="term" value="F:protein dimerization activity"/>
    <property type="evidence" value="ECO:0007669"/>
    <property type="project" value="InterPro"/>
</dbReference>
<evidence type="ECO:0000256" key="3">
    <source>
        <dbReference type="ARBA" id="ARBA00022691"/>
    </source>
</evidence>
<dbReference type="KEGG" id="sgz:C0216_31445"/>
<dbReference type="PANTHER" id="PTHR43712:SF2">
    <property type="entry name" value="O-METHYLTRANSFERASE CICE"/>
    <property type="match status" value="1"/>
</dbReference>
<dbReference type="PANTHER" id="PTHR43712">
    <property type="entry name" value="PUTATIVE (AFU_ORTHOLOGUE AFUA_4G14580)-RELATED"/>
    <property type="match status" value="1"/>
</dbReference>
<evidence type="ECO:0000259" key="6">
    <source>
        <dbReference type="Pfam" id="PF08100"/>
    </source>
</evidence>